<evidence type="ECO:0000313" key="2">
    <source>
        <dbReference type="Proteomes" id="UP000240978"/>
    </source>
</evidence>
<name>A0A2P8G2P2_9BACT</name>
<comment type="caution">
    <text evidence="1">The sequence shown here is derived from an EMBL/GenBank/DDBJ whole genome shotgun (WGS) entry which is preliminary data.</text>
</comment>
<keyword evidence="2" id="KW-1185">Reference proteome</keyword>
<organism evidence="1 2">
    <name type="scientific">Chitinophaga ginsengisoli</name>
    <dbReference type="NCBI Taxonomy" id="363837"/>
    <lineage>
        <taxon>Bacteria</taxon>
        <taxon>Pseudomonadati</taxon>
        <taxon>Bacteroidota</taxon>
        <taxon>Chitinophagia</taxon>
        <taxon>Chitinophagales</taxon>
        <taxon>Chitinophagaceae</taxon>
        <taxon>Chitinophaga</taxon>
    </lineage>
</organism>
<protein>
    <submittedName>
        <fullName evidence="1">Uncharacterized protein</fullName>
    </submittedName>
</protein>
<evidence type="ECO:0000313" key="1">
    <source>
        <dbReference type="EMBL" id="PSL28243.1"/>
    </source>
</evidence>
<proteinExistence type="predicted"/>
<reference evidence="1 2" key="1">
    <citation type="submission" date="2018-03" db="EMBL/GenBank/DDBJ databases">
        <title>Genomic Encyclopedia of Archaeal and Bacterial Type Strains, Phase II (KMG-II): from individual species to whole genera.</title>
        <authorList>
            <person name="Goeker M."/>
        </authorList>
    </citation>
    <scope>NUCLEOTIDE SEQUENCE [LARGE SCALE GENOMIC DNA]</scope>
    <source>
        <strain evidence="1 2">DSM 18107</strain>
    </source>
</reference>
<dbReference type="Proteomes" id="UP000240978">
    <property type="component" value="Unassembled WGS sequence"/>
</dbReference>
<dbReference type="EMBL" id="PYGK01000008">
    <property type="protein sequence ID" value="PSL28243.1"/>
    <property type="molecule type" value="Genomic_DNA"/>
</dbReference>
<accession>A0A2P8G2P2</accession>
<dbReference type="AlphaFoldDB" id="A0A2P8G2P2"/>
<sequence>MGTLVSVGTQHVKLMKIDHYLFKQFVYNSLSNLIEHIVNLGSSPILGEYGALGPGKEAV</sequence>
<gene>
    <name evidence="1" type="ORF">CLV42_108162</name>
</gene>